<organism evidence="4">
    <name type="scientific">viral metagenome</name>
    <dbReference type="NCBI Taxonomy" id="1070528"/>
    <lineage>
        <taxon>unclassified sequences</taxon>
        <taxon>metagenomes</taxon>
        <taxon>organismal metagenomes</taxon>
    </lineage>
</organism>
<name>A0A6C0IJL8_9ZZZZ</name>
<keyword evidence="2" id="KW-0812">Transmembrane</keyword>
<evidence type="ECO:0000256" key="2">
    <source>
        <dbReference type="SAM" id="Phobius"/>
    </source>
</evidence>
<dbReference type="InterPro" id="IPR003959">
    <property type="entry name" value="ATPase_AAA_core"/>
</dbReference>
<dbReference type="SUPFAM" id="SSF52540">
    <property type="entry name" value="P-loop containing nucleoside triphosphate hydrolases"/>
    <property type="match status" value="1"/>
</dbReference>
<comment type="similarity">
    <text evidence="1">Belongs to the AAA ATPase family. BCS1 subfamily.</text>
</comment>
<protein>
    <recommendedName>
        <fullName evidence="3">AAA+ ATPase domain-containing protein</fullName>
    </recommendedName>
</protein>
<keyword evidence="2" id="KW-0472">Membrane</keyword>
<evidence type="ECO:0000313" key="4">
    <source>
        <dbReference type="EMBL" id="QHT91713.1"/>
    </source>
</evidence>
<feature type="transmembrane region" description="Helical" evidence="2">
    <location>
        <begin position="29"/>
        <end position="51"/>
    </location>
</feature>
<dbReference type="Pfam" id="PF00004">
    <property type="entry name" value="AAA"/>
    <property type="match status" value="1"/>
</dbReference>
<dbReference type="AlphaFoldDB" id="A0A6C0IJL8"/>
<dbReference type="Gene3D" id="3.40.50.300">
    <property type="entry name" value="P-loop containing nucleotide triphosphate hydrolases"/>
    <property type="match status" value="1"/>
</dbReference>
<feature type="domain" description="AAA+ ATPase" evidence="3">
    <location>
        <begin position="283"/>
        <end position="468"/>
    </location>
</feature>
<sequence>MSSIINIICGTFSDSFKFYILNYFKTGNFFVDTITTTIIISIFGFIVNYFWDYFTPSMLNIENIKNLFYKRNIIILEGKRSCSTATYSGGRQLISSSYSNRFKAVLDYIVKNIENNGTIYSLKEVHHNVENDSSKQKSDVDIFMVHQYQKFFIDKDIFIEVKNIKEDDTNDKHEKISIKTDRITIKIYSYVVSLSKIKEYIDDITTMYLSQIKNYRQNKKFIYTLAKVKASEDDDSGGCWSESVFESSKTLNNLFFDGKQLLKDKLDYFKNNKDWYYEKGITYSLGIGLFGPPGTGKTSLIKAISNYLNCHIVILSLKLIKTKKQLNTFFFENTYNYKNEKESITFDKKIIVIEDIDCIGDIILDRSKKNNDKNNSIEKNKTDKTESIGDVLKSIVDSNNETTASIITKTMYGEDEPITLDDILNAWDGVIETPGRILIISSNHYDKLDPALVRPGRIDVTLELLNASHKTISDLYFHLFNKEINNDKLKNINEFFYSPAELINIYITHKEENAFIERLLMNKKV</sequence>
<dbReference type="InterPro" id="IPR050747">
    <property type="entry name" value="Mitochondrial_chaperone_BCS1"/>
</dbReference>
<evidence type="ECO:0000256" key="1">
    <source>
        <dbReference type="ARBA" id="ARBA00007448"/>
    </source>
</evidence>
<accession>A0A6C0IJL8</accession>
<dbReference type="PANTHER" id="PTHR23070">
    <property type="entry name" value="BCS1 AAA-TYPE ATPASE"/>
    <property type="match status" value="1"/>
</dbReference>
<proteinExistence type="inferred from homology"/>
<dbReference type="InterPro" id="IPR003593">
    <property type="entry name" value="AAA+_ATPase"/>
</dbReference>
<evidence type="ECO:0000259" key="3">
    <source>
        <dbReference type="SMART" id="SM00382"/>
    </source>
</evidence>
<dbReference type="GO" id="GO:0005524">
    <property type="term" value="F:ATP binding"/>
    <property type="evidence" value="ECO:0007669"/>
    <property type="project" value="InterPro"/>
</dbReference>
<dbReference type="InterPro" id="IPR027417">
    <property type="entry name" value="P-loop_NTPase"/>
</dbReference>
<dbReference type="GO" id="GO:0016887">
    <property type="term" value="F:ATP hydrolysis activity"/>
    <property type="evidence" value="ECO:0007669"/>
    <property type="project" value="InterPro"/>
</dbReference>
<reference evidence="4" key="1">
    <citation type="journal article" date="2020" name="Nature">
        <title>Giant virus diversity and host interactions through global metagenomics.</title>
        <authorList>
            <person name="Schulz F."/>
            <person name="Roux S."/>
            <person name="Paez-Espino D."/>
            <person name="Jungbluth S."/>
            <person name="Walsh D.A."/>
            <person name="Denef V.J."/>
            <person name="McMahon K.D."/>
            <person name="Konstantinidis K.T."/>
            <person name="Eloe-Fadrosh E.A."/>
            <person name="Kyrpides N.C."/>
            <person name="Woyke T."/>
        </authorList>
    </citation>
    <scope>NUCLEOTIDE SEQUENCE</scope>
    <source>
        <strain evidence="4">GVMAG-M-3300023184-86</strain>
    </source>
</reference>
<keyword evidence="2" id="KW-1133">Transmembrane helix</keyword>
<dbReference type="EMBL" id="MN740168">
    <property type="protein sequence ID" value="QHT91713.1"/>
    <property type="molecule type" value="Genomic_DNA"/>
</dbReference>
<dbReference type="SMART" id="SM00382">
    <property type="entry name" value="AAA"/>
    <property type="match status" value="1"/>
</dbReference>